<comment type="subunit">
    <text evidence="3 13">Monomer.</text>
</comment>
<evidence type="ECO:0000313" key="15">
    <source>
        <dbReference type="EMBL" id="AWI78283.1"/>
    </source>
</evidence>
<keyword evidence="9 13" id="KW-0564">Palmitate</keyword>
<keyword evidence="6 13" id="KW-0732">Signal</keyword>
<dbReference type="NCBIfam" id="TIGR00548">
    <property type="entry name" value="lolB"/>
    <property type="match status" value="1"/>
</dbReference>
<comment type="subcellular location">
    <subcellularLocation>
        <location evidence="1 13">Cell outer membrane</location>
        <topology evidence="1 13">Lipid-anchor</topology>
    </subcellularLocation>
</comment>
<evidence type="ECO:0000256" key="5">
    <source>
        <dbReference type="ARBA" id="ARBA00022448"/>
    </source>
</evidence>
<evidence type="ECO:0000256" key="9">
    <source>
        <dbReference type="ARBA" id="ARBA00023139"/>
    </source>
</evidence>
<dbReference type="Proteomes" id="UP000244902">
    <property type="component" value="Chromosome"/>
</dbReference>
<dbReference type="HAMAP" id="MF_00233">
    <property type="entry name" value="LolB"/>
    <property type="match status" value="1"/>
</dbReference>
<evidence type="ECO:0000256" key="7">
    <source>
        <dbReference type="ARBA" id="ARBA00022927"/>
    </source>
</evidence>
<evidence type="ECO:0000256" key="1">
    <source>
        <dbReference type="ARBA" id="ARBA00004459"/>
    </source>
</evidence>
<keyword evidence="5 13" id="KW-0813">Transport</keyword>
<evidence type="ECO:0000256" key="10">
    <source>
        <dbReference type="ARBA" id="ARBA00023186"/>
    </source>
</evidence>
<evidence type="ECO:0000256" key="6">
    <source>
        <dbReference type="ARBA" id="ARBA00022729"/>
    </source>
</evidence>
<dbReference type="SUPFAM" id="SSF89392">
    <property type="entry name" value="Prokaryotic lipoproteins and lipoprotein localization factors"/>
    <property type="match status" value="1"/>
</dbReference>
<protein>
    <recommendedName>
        <fullName evidence="4 13">Outer-membrane lipoprotein LolB</fullName>
    </recommendedName>
</protein>
<dbReference type="GO" id="GO:0044874">
    <property type="term" value="P:lipoprotein localization to outer membrane"/>
    <property type="evidence" value="ECO:0007669"/>
    <property type="project" value="UniProtKB-UniRule"/>
</dbReference>
<keyword evidence="7 13" id="KW-0653">Protein transport</keyword>
<feature type="chain" id="PRO_5016166268" description="Outer-membrane lipoprotein LolB" evidence="14">
    <location>
        <begin position="35"/>
        <end position="196"/>
    </location>
</feature>
<sequence>MRAARHVRRKLLATTFVTALLAACAPLQPLPGSAAVVRTASPYFEVDGRLSATDGERAANGQIEWRHAQSADRWTAYSPLGQIVARLDSSAAGAELMFADGRRQRAASASELLPALIGVDLPLNRLPGWIQASPQPGAEVRSLDDSGRPSLVIDQGWRIDYTEYLNPAADALPRRLEISRGDARVRLVIDRWTLQP</sequence>
<evidence type="ECO:0000256" key="8">
    <source>
        <dbReference type="ARBA" id="ARBA00023136"/>
    </source>
</evidence>
<evidence type="ECO:0000256" key="12">
    <source>
        <dbReference type="ARBA" id="ARBA00023288"/>
    </source>
</evidence>
<organism evidence="15 16">
    <name type="scientific">Parazoarcus communis</name>
    <dbReference type="NCBI Taxonomy" id="41977"/>
    <lineage>
        <taxon>Bacteria</taxon>
        <taxon>Pseudomonadati</taxon>
        <taxon>Pseudomonadota</taxon>
        <taxon>Betaproteobacteria</taxon>
        <taxon>Rhodocyclales</taxon>
        <taxon>Zoogloeaceae</taxon>
        <taxon>Parazoarcus</taxon>
    </lineage>
</organism>
<evidence type="ECO:0000256" key="14">
    <source>
        <dbReference type="SAM" id="SignalP"/>
    </source>
</evidence>
<dbReference type="InterPro" id="IPR029046">
    <property type="entry name" value="LolA/LolB/LppX"/>
</dbReference>
<evidence type="ECO:0000256" key="11">
    <source>
        <dbReference type="ARBA" id="ARBA00023237"/>
    </source>
</evidence>
<dbReference type="CDD" id="cd16326">
    <property type="entry name" value="LolB"/>
    <property type="match status" value="1"/>
</dbReference>
<gene>
    <name evidence="13 15" type="primary">lolB</name>
    <name evidence="15" type="ORF">CEW87_02300</name>
</gene>
<dbReference type="GO" id="GO:0015031">
    <property type="term" value="P:protein transport"/>
    <property type="evidence" value="ECO:0007669"/>
    <property type="project" value="UniProtKB-KW"/>
</dbReference>
<dbReference type="OrthoDB" id="9797618at2"/>
<reference evidence="15 16" key="1">
    <citation type="submission" date="2017-06" db="EMBL/GenBank/DDBJ databases">
        <title>Azoarcus sp. TSNA42 complete genome sequence.</title>
        <authorList>
            <person name="Woo J.-H."/>
            <person name="Kim H.-S."/>
        </authorList>
    </citation>
    <scope>NUCLEOTIDE SEQUENCE [LARGE SCALE GENOMIC DNA]</scope>
    <source>
        <strain evidence="15 16">TSNA42</strain>
    </source>
</reference>
<dbReference type="Gene3D" id="2.50.20.10">
    <property type="entry name" value="Lipoprotein localisation LolA/LolB/LppX"/>
    <property type="match status" value="1"/>
</dbReference>
<evidence type="ECO:0000313" key="16">
    <source>
        <dbReference type="Proteomes" id="UP000244902"/>
    </source>
</evidence>
<name>A0A2U8GY99_9RHOO</name>
<feature type="signal peptide" evidence="14">
    <location>
        <begin position="1"/>
        <end position="34"/>
    </location>
</feature>
<evidence type="ECO:0000256" key="4">
    <source>
        <dbReference type="ARBA" id="ARBA00016202"/>
    </source>
</evidence>
<comment type="similarity">
    <text evidence="2 13">Belongs to the LolB family.</text>
</comment>
<dbReference type="GO" id="GO:0009279">
    <property type="term" value="C:cell outer membrane"/>
    <property type="evidence" value="ECO:0007669"/>
    <property type="project" value="UniProtKB-SubCell"/>
</dbReference>
<keyword evidence="12 13" id="KW-0449">Lipoprotein</keyword>
<dbReference type="AlphaFoldDB" id="A0A2U8GY99"/>
<dbReference type="PROSITE" id="PS51257">
    <property type="entry name" value="PROKAR_LIPOPROTEIN"/>
    <property type="match status" value="1"/>
</dbReference>
<keyword evidence="11 13" id="KW-0998">Cell outer membrane</keyword>
<dbReference type="EMBL" id="CP022188">
    <property type="protein sequence ID" value="AWI78283.1"/>
    <property type="molecule type" value="Genomic_DNA"/>
</dbReference>
<evidence type="ECO:0000256" key="2">
    <source>
        <dbReference type="ARBA" id="ARBA00009696"/>
    </source>
</evidence>
<proteinExistence type="inferred from homology"/>
<evidence type="ECO:0000256" key="3">
    <source>
        <dbReference type="ARBA" id="ARBA00011245"/>
    </source>
</evidence>
<dbReference type="Pfam" id="PF03550">
    <property type="entry name" value="LolB"/>
    <property type="match status" value="1"/>
</dbReference>
<accession>A0A2U8GY99</accession>
<evidence type="ECO:0000256" key="13">
    <source>
        <dbReference type="HAMAP-Rule" id="MF_00233"/>
    </source>
</evidence>
<keyword evidence="8 13" id="KW-0472">Membrane</keyword>
<keyword evidence="10 13" id="KW-0143">Chaperone</keyword>
<comment type="function">
    <text evidence="13">Plays a critical role in the incorporation of lipoproteins in the outer membrane after they are released by the LolA protein.</text>
</comment>
<dbReference type="InterPro" id="IPR004565">
    <property type="entry name" value="OM_lipoprot_LolB"/>
</dbReference>